<evidence type="ECO:0000259" key="4">
    <source>
        <dbReference type="PROSITE" id="PS50835"/>
    </source>
</evidence>
<dbReference type="GO" id="GO:0005576">
    <property type="term" value="C:extracellular region"/>
    <property type="evidence" value="ECO:0007669"/>
    <property type="project" value="UniProtKB-ARBA"/>
</dbReference>
<dbReference type="PROSITE" id="PS50835">
    <property type="entry name" value="IG_LIKE"/>
    <property type="match status" value="1"/>
</dbReference>
<sequence>MCQRMDYICSTEDSELFCQLPWVSGCCAQHIQYVFMKITSGSQESRSQTKAIIHVGEGAHPAPCPQEIVSITCRTSQGISSYLNWYQQKPGQAPKPLIYGANNLDSGVPFRFIGSESGTDFTLTISSLEPEDVTNYYCQQSRDTPLTVIKAMT</sequence>
<dbReference type="InterPro" id="IPR036179">
    <property type="entry name" value="Ig-like_dom_sf"/>
</dbReference>
<dbReference type="AlphaFoldDB" id="A0AA41MYZ7"/>
<dbReference type="PROSITE" id="PS51257">
    <property type="entry name" value="PROKAR_LIPOPROTEIN"/>
    <property type="match status" value="1"/>
</dbReference>
<reference evidence="5" key="1">
    <citation type="submission" date="2020-03" db="EMBL/GenBank/DDBJ databases">
        <title>Studies in the Genomics of Life Span.</title>
        <authorList>
            <person name="Glass D."/>
        </authorList>
    </citation>
    <scope>NUCLEOTIDE SEQUENCE</scope>
    <source>
        <strain evidence="5">SUZIE</strain>
        <tissue evidence="5">Muscle</tissue>
    </source>
</reference>
<organism evidence="5 6">
    <name type="scientific">Sciurus carolinensis</name>
    <name type="common">Eastern gray squirrel</name>
    <dbReference type="NCBI Taxonomy" id="30640"/>
    <lineage>
        <taxon>Eukaryota</taxon>
        <taxon>Metazoa</taxon>
        <taxon>Chordata</taxon>
        <taxon>Craniata</taxon>
        <taxon>Vertebrata</taxon>
        <taxon>Euteleostomi</taxon>
        <taxon>Mammalia</taxon>
        <taxon>Eutheria</taxon>
        <taxon>Euarchontoglires</taxon>
        <taxon>Glires</taxon>
        <taxon>Rodentia</taxon>
        <taxon>Sciuromorpha</taxon>
        <taxon>Sciuridae</taxon>
        <taxon>Sciurinae</taxon>
        <taxon>Sciurini</taxon>
        <taxon>Sciurus</taxon>
    </lineage>
</organism>
<evidence type="ECO:0000313" key="5">
    <source>
        <dbReference type="EMBL" id="MBZ3880422.1"/>
    </source>
</evidence>
<dbReference type="EMBL" id="JAATJV010372358">
    <property type="protein sequence ID" value="MBZ3880422.1"/>
    <property type="molecule type" value="Genomic_DNA"/>
</dbReference>
<gene>
    <name evidence="5" type="ORF">SUZIE_157865</name>
</gene>
<dbReference type="PANTHER" id="PTHR23267">
    <property type="entry name" value="IMMUNOGLOBULIN LIGHT CHAIN"/>
    <property type="match status" value="1"/>
</dbReference>
<name>A0AA41MYZ7_SCICA</name>
<keyword evidence="2" id="KW-1064">Adaptive immunity</keyword>
<proteinExistence type="predicted"/>
<dbReference type="Proteomes" id="UP001166674">
    <property type="component" value="Unassembled WGS sequence"/>
</dbReference>
<dbReference type="SMART" id="SM00406">
    <property type="entry name" value="IGv"/>
    <property type="match status" value="1"/>
</dbReference>
<dbReference type="Pfam" id="PF07686">
    <property type="entry name" value="V-set"/>
    <property type="match status" value="1"/>
</dbReference>
<dbReference type="Gene3D" id="2.60.40.10">
    <property type="entry name" value="Immunoglobulins"/>
    <property type="match status" value="1"/>
</dbReference>
<keyword evidence="6" id="KW-1185">Reference proteome</keyword>
<feature type="domain" description="Ig-like" evidence="4">
    <location>
        <begin position="69"/>
        <end position="149"/>
    </location>
</feature>
<protein>
    <submittedName>
        <fullName evidence="5">Ig kappa chain V-I region OU</fullName>
    </submittedName>
</protein>
<keyword evidence="1" id="KW-0391">Immunity</keyword>
<dbReference type="FunFam" id="2.60.40.10:FF:000212">
    <property type="entry name" value="Immunoglobulin kappa chain variable 12-38"/>
    <property type="match status" value="1"/>
</dbReference>
<dbReference type="SUPFAM" id="SSF48726">
    <property type="entry name" value="Immunoglobulin"/>
    <property type="match status" value="1"/>
</dbReference>
<keyword evidence="3" id="KW-1280">Immunoglobulin</keyword>
<dbReference type="InterPro" id="IPR013783">
    <property type="entry name" value="Ig-like_fold"/>
</dbReference>
<dbReference type="GO" id="GO:0002250">
    <property type="term" value="P:adaptive immune response"/>
    <property type="evidence" value="ECO:0007669"/>
    <property type="project" value="UniProtKB-KW"/>
</dbReference>
<accession>A0AA41MYZ7</accession>
<dbReference type="InterPro" id="IPR007110">
    <property type="entry name" value="Ig-like_dom"/>
</dbReference>
<evidence type="ECO:0000256" key="3">
    <source>
        <dbReference type="ARBA" id="ARBA00043265"/>
    </source>
</evidence>
<dbReference type="InterPro" id="IPR050150">
    <property type="entry name" value="IgV_Light_Chain"/>
</dbReference>
<comment type="caution">
    <text evidence="5">The sequence shown here is derived from an EMBL/GenBank/DDBJ whole genome shotgun (WGS) entry which is preliminary data.</text>
</comment>
<evidence type="ECO:0000256" key="1">
    <source>
        <dbReference type="ARBA" id="ARBA00022859"/>
    </source>
</evidence>
<evidence type="ECO:0000256" key="2">
    <source>
        <dbReference type="ARBA" id="ARBA00023130"/>
    </source>
</evidence>
<dbReference type="InterPro" id="IPR013106">
    <property type="entry name" value="Ig_V-set"/>
</dbReference>
<evidence type="ECO:0000313" key="6">
    <source>
        <dbReference type="Proteomes" id="UP001166674"/>
    </source>
</evidence>
<dbReference type="GO" id="GO:0019814">
    <property type="term" value="C:immunoglobulin complex"/>
    <property type="evidence" value="ECO:0007669"/>
    <property type="project" value="UniProtKB-KW"/>
</dbReference>
<dbReference type="GO" id="GO:0005886">
    <property type="term" value="C:plasma membrane"/>
    <property type="evidence" value="ECO:0007669"/>
    <property type="project" value="UniProtKB-ARBA"/>
</dbReference>